<evidence type="ECO:0000313" key="3">
    <source>
        <dbReference type="Proteomes" id="UP001243364"/>
    </source>
</evidence>
<protein>
    <submittedName>
        <fullName evidence="2">Quercetin dioxygenase-like cupin family protein</fullName>
    </submittedName>
</protein>
<organism evidence="2 3">
    <name type="scientific">Streptomyces achromogenes</name>
    <dbReference type="NCBI Taxonomy" id="67255"/>
    <lineage>
        <taxon>Bacteria</taxon>
        <taxon>Bacillati</taxon>
        <taxon>Actinomycetota</taxon>
        <taxon>Actinomycetes</taxon>
        <taxon>Kitasatosporales</taxon>
        <taxon>Streptomycetaceae</taxon>
        <taxon>Streptomyces</taxon>
    </lineage>
</organism>
<dbReference type="EMBL" id="JAUSYA010000001">
    <property type="protein sequence ID" value="MDQ0682256.1"/>
    <property type="molecule type" value="Genomic_DNA"/>
</dbReference>
<proteinExistence type="predicted"/>
<dbReference type="Proteomes" id="UP001243364">
    <property type="component" value="Unassembled WGS sequence"/>
</dbReference>
<dbReference type="InterPro" id="IPR014710">
    <property type="entry name" value="RmlC-like_jellyroll"/>
</dbReference>
<accession>A0ABU0PWC2</accession>
<keyword evidence="3" id="KW-1185">Reference proteome</keyword>
<dbReference type="InterPro" id="IPR011051">
    <property type="entry name" value="RmlC_Cupin_sf"/>
</dbReference>
<feature type="compositionally biased region" description="Basic and acidic residues" evidence="1">
    <location>
        <begin position="12"/>
        <end position="24"/>
    </location>
</feature>
<dbReference type="Gene3D" id="2.60.120.10">
    <property type="entry name" value="Jelly Rolls"/>
    <property type="match status" value="1"/>
</dbReference>
<feature type="region of interest" description="Disordered" evidence="1">
    <location>
        <begin position="1"/>
        <end position="27"/>
    </location>
</feature>
<name>A0ABU0PWC2_STRAH</name>
<dbReference type="RefSeq" id="WP_307040747.1">
    <property type="nucleotide sequence ID" value="NZ_JAUSYA010000001.1"/>
</dbReference>
<gene>
    <name evidence="2" type="ORF">QFZ56_001219</name>
</gene>
<dbReference type="SUPFAM" id="SSF51182">
    <property type="entry name" value="RmlC-like cupins"/>
    <property type="match status" value="1"/>
</dbReference>
<feature type="region of interest" description="Disordered" evidence="1">
    <location>
        <begin position="134"/>
        <end position="153"/>
    </location>
</feature>
<reference evidence="2 3" key="1">
    <citation type="submission" date="2023-07" db="EMBL/GenBank/DDBJ databases">
        <title>Comparative genomics of wheat-associated soil bacteria to identify genetic determinants of phenazine resistance.</title>
        <authorList>
            <person name="Mouncey N."/>
        </authorList>
    </citation>
    <scope>NUCLEOTIDE SEQUENCE [LARGE SCALE GENOMIC DNA]</scope>
    <source>
        <strain evidence="2 3">W4I19-2</strain>
    </source>
</reference>
<evidence type="ECO:0000313" key="2">
    <source>
        <dbReference type="EMBL" id="MDQ0682256.1"/>
    </source>
</evidence>
<sequence length="153" mass="16035">MSDAHAAPGEDGAPRRDPSPRDRTPAPVAGVLCDVRELSGLPPATSGALWRLAESGRQLDANLVHVPAGQNVAVHIEPELDVLLLVVAGDGTLGTPDGAEALDEGKLVWLPKGSSRSITAHGEGLSYLTVHRRRPGMQIRSRPPGDQASPPTR</sequence>
<evidence type="ECO:0000256" key="1">
    <source>
        <dbReference type="SAM" id="MobiDB-lite"/>
    </source>
</evidence>
<comment type="caution">
    <text evidence="2">The sequence shown here is derived from an EMBL/GenBank/DDBJ whole genome shotgun (WGS) entry which is preliminary data.</text>
</comment>